<proteinExistence type="predicted"/>
<evidence type="ECO:0000313" key="3">
    <source>
        <dbReference type="EMBL" id="ESQ30748.1"/>
    </source>
</evidence>
<feature type="non-terminal residue" evidence="3">
    <location>
        <position position="1"/>
    </location>
</feature>
<dbReference type="PANTHER" id="PTHR48449:SF1">
    <property type="entry name" value="DUF1985 DOMAIN-CONTAINING PROTEIN"/>
    <property type="match status" value="1"/>
</dbReference>
<name>V4KTQ8_EUTSA</name>
<dbReference type="InterPro" id="IPR015410">
    <property type="entry name" value="DUF1985"/>
</dbReference>
<organism evidence="3 4">
    <name type="scientific">Eutrema salsugineum</name>
    <name type="common">Saltwater cress</name>
    <name type="synonym">Sisymbrium salsugineum</name>
    <dbReference type="NCBI Taxonomy" id="72664"/>
    <lineage>
        <taxon>Eukaryota</taxon>
        <taxon>Viridiplantae</taxon>
        <taxon>Streptophyta</taxon>
        <taxon>Embryophyta</taxon>
        <taxon>Tracheophyta</taxon>
        <taxon>Spermatophyta</taxon>
        <taxon>Magnoliopsida</taxon>
        <taxon>eudicotyledons</taxon>
        <taxon>Gunneridae</taxon>
        <taxon>Pentapetalae</taxon>
        <taxon>rosids</taxon>
        <taxon>malvids</taxon>
        <taxon>Brassicales</taxon>
        <taxon>Brassicaceae</taxon>
        <taxon>Eutremeae</taxon>
        <taxon>Eutrema</taxon>
    </lineage>
</organism>
<feature type="region of interest" description="Disordered" evidence="1">
    <location>
        <begin position="442"/>
        <end position="486"/>
    </location>
</feature>
<sequence length="556" mass="62813">DCATPDDRLPPRLFVTNRYPICRLNVYSKPDTLTVVRNLLRDVPELDQILDSSFGGLFSLPANRAPISCKLIQALIARQLVTKHKYEMWTVFGGQPLCFSLNEFQSITGVNCSLFEEGYETPSTEATLKEPDLYWKRWIGDDVKTTCADIATWLRGNKDMPTGRRLRLALLLIVDCVLIANHQTHTPTPRYVRMVDDLDNFLKFPWGRESFIKTLWLLRPPRASLIKSKDDPVALFCKQLQQKSIKLNGFPLVLQLTPFRAIPALLAKLPDPSDVPRIIDFSSEGFHNNAAVMLNDVRDAEIDCNLVVNPLIDLPPIYDDGSSEWDDEVRDRKVEFMLKLIKQDHIFLKEQWPGGDDSCPLLVHEPFNSKGSHKKHIINRRKGKSTTKPVVCGISTLPVSTSKPKGSSAFVKYFMSTMPNSPDEKLPWLANQVAQLAFKLNTVQPDTEGTSKRPRSVQKNMPPKGESAKHRQTTKPQSSPTASSEEASIWLNEDHVLVSPKIPYATDHHTHVHQVPSTLINIFLLIIHNLFHSCQQGSTSLLDEADVDSLVRIFPF</sequence>
<evidence type="ECO:0000256" key="1">
    <source>
        <dbReference type="SAM" id="MobiDB-lite"/>
    </source>
</evidence>
<dbReference type="Proteomes" id="UP000030689">
    <property type="component" value="Unassembled WGS sequence"/>
</dbReference>
<dbReference type="KEGG" id="eus:EUTSA_v10012388mg"/>
<gene>
    <name evidence="3" type="ORF">EUTSA_v10012388mg</name>
</gene>
<evidence type="ECO:0000313" key="4">
    <source>
        <dbReference type="Proteomes" id="UP000030689"/>
    </source>
</evidence>
<dbReference type="PANTHER" id="PTHR48449">
    <property type="entry name" value="DUF1985 DOMAIN-CONTAINING PROTEIN"/>
    <property type="match status" value="1"/>
</dbReference>
<accession>V4KTQ8</accession>
<dbReference type="Pfam" id="PF09331">
    <property type="entry name" value="DUF1985"/>
    <property type="match status" value="1"/>
</dbReference>
<feature type="domain" description="DUF1985" evidence="2">
    <location>
        <begin position="77"/>
        <end position="214"/>
    </location>
</feature>
<keyword evidence="4" id="KW-1185">Reference proteome</keyword>
<evidence type="ECO:0000259" key="2">
    <source>
        <dbReference type="Pfam" id="PF09331"/>
    </source>
</evidence>
<dbReference type="AlphaFoldDB" id="V4KTQ8"/>
<feature type="compositionally biased region" description="Polar residues" evidence="1">
    <location>
        <begin position="474"/>
        <end position="486"/>
    </location>
</feature>
<reference evidence="3 4" key="1">
    <citation type="journal article" date="2013" name="Front. Plant Sci.">
        <title>The Reference Genome of the Halophytic Plant Eutrema salsugineum.</title>
        <authorList>
            <person name="Yang R."/>
            <person name="Jarvis D.E."/>
            <person name="Chen H."/>
            <person name="Beilstein M.A."/>
            <person name="Grimwood J."/>
            <person name="Jenkins J."/>
            <person name="Shu S."/>
            <person name="Prochnik S."/>
            <person name="Xin M."/>
            <person name="Ma C."/>
            <person name="Schmutz J."/>
            <person name="Wing R.A."/>
            <person name="Mitchell-Olds T."/>
            <person name="Schumaker K.S."/>
            <person name="Wang X."/>
        </authorList>
    </citation>
    <scope>NUCLEOTIDE SEQUENCE [LARGE SCALE GENOMIC DNA]</scope>
</reference>
<dbReference type="EMBL" id="KI517809">
    <property type="protein sequence ID" value="ESQ30748.1"/>
    <property type="molecule type" value="Genomic_DNA"/>
</dbReference>
<protein>
    <recommendedName>
        <fullName evidence="2">DUF1985 domain-containing protein</fullName>
    </recommendedName>
</protein>
<dbReference type="Gramene" id="ESQ30748">
    <property type="protein sequence ID" value="ESQ30748"/>
    <property type="gene ID" value="EUTSA_v10012388mg"/>
</dbReference>